<evidence type="ECO:0000256" key="2">
    <source>
        <dbReference type="ARBA" id="ARBA00022692"/>
    </source>
</evidence>
<evidence type="ECO:0000313" key="7">
    <source>
        <dbReference type="Proteomes" id="UP000051612"/>
    </source>
</evidence>
<dbReference type="EMBL" id="AYYN01000035">
    <property type="protein sequence ID" value="KRM76504.1"/>
    <property type="molecule type" value="Genomic_DNA"/>
</dbReference>
<dbReference type="RefSeq" id="WP_056958590.1">
    <property type="nucleotide sequence ID" value="NZ_AYYN01000035.1"/>
</dbReference>
<evidence type="ECO:0008006" key="8">
    <source>
        <dbReference type="Google" id="ProtNLM"/>
    </source>
</evidence>
<dbReference type="GO" id="GO:0009403">
    <property type="term" value="P:toxin biosynthetic process"/>
    <property type="evidence" value="ECO:0007669"/>
    <property type="project" value="InterPro"/>
</dbReference>
<evidence type="ECO:0000256" key="1">
    <source>
        <dbReference type="ARBA" id="ARBA00004141"/>
    </source>
</evidence>
<feature type="transmembrane region" description="Helical" evidence="5">
    <location>
        <begin position="64"/>
        <end position="84"/>
    </location>
</feature>
<name>A0A0R2BB84_9LACO</name>
<dbReference type="AlphaFoldDB" id="A0A0R2BB84"/>
<dbReference type="PATRIC" id="fig|1423772.3.peg.1779"/>
<dbReference type="PANTHER" id="PTHR37306">
    <property type="entry name" value="COLICIN V PRODUCTION PROTEIN"/>
    <property type="match status" value="1"/>
</dbReference>
<comment type="subcellular location">
    <subcellularLocation>
        <location evidence="1">Membrane</location>
        <topology evidence="1">Multi-pass membrane protein</topology>
    </subcellularLocation>
</comment>
<evidence type="ECO:0000313" key="6">
    <source>
        <dbReference type="EMBL" id="KRM76504.1"/>
    </source>
</evidence>
<keyword evidence="2 5" id="KW-0812">Transmembrane</keyword>
<evidence type="ECO:0000256" key="5">
    <source>
        <dbReference type="SAM" id="Phobius"/>
    </source>
</evidence>
<protein>
    <recommendedName>
        <fullName evidence="8">CvpA family protein</fullName>
    </recommendedName>
</protein>
<evidence type="ECO:0000256" key="3">
    <source>
        <dbReference type="ARBA" id="ARBA00022989"/>
    </source>
</evidence>
<feature type="transmembrane region" description="Helical" evidence="5">
    <location>
        <begin position="26"/>
        <end position="44"/>
    </location>
</feature>
<accession>A0A0R2BB84</accession>
<dbReference type="Proteomes" id="UP000051612">
    <property type="component" value="Unassembled WGS sequence"/>
</dbReference>
<dbReference type="GO" id="GO:0016020">
    <property type="term" value="C:membrane"/>
    <property type="evidence" value="ECO:0007669"/>
    <property type="project" value="UniProtKB-SubCell"/>
</dbReference>
<comment type="caution">
    <text evidence="6">The sequence shown here is derived from an EMBL/GenBank/DDBJ whole genome shotgun (WGS) entry which is preliminary data.</text>
</comment>
<reference evidence="6 7" key="1">
    <citation type="journal article" date="2015" name="Genome Announc.">
        <title>Expanding the biotechnology potential of lactobacilli through comparative genomics of 213 strains and associated genera.</title>
        <authorList>
            <person name="Sun Z."/>
            <person name="Harris H.M."/>
            <person name="McCann A."/>
            <person name="Guo C."/>
            <person name="Argimon S."/>
            <person name="Zhang W."/>
            <person name="Yang X."/>
            <person name="Jeffery I.B."/>
            <person name="Cooney J.C."/>
            <person name="Kagawa T.F."/>
            <person name="Liu W."/>
            <person name="Song Y."/>
            <person name="Salvetti E."/>
            <person name="Wrobel A."/>
            <person name="Rasinkangas P."/>
            <person name="Parkhill J."/>
            <person name="Rea M.C."/>
            <person name="O'Sullivan O."/>
            <person name="Ritari J."/>
            <person name="Douillard F.P."/>
            <person name="Paul Ross R."/>
            <person name="Yang R."/>
            <person name="Briner A.E."/>
            <person name="Felis G.E."/>
            <person name="de Vos W.M."/>
            <person name="Barrangou R."/>
            <person name="Klaenhammer T.R."/>
            <person name="Caufield P.W."/>
            <person name="Cui Y."/>
            <person name="Zhang H."/>
            <person name="O'Toole P.W."/>
        </authorList>
    </citation>
    <scope>NUCLEOTIDE SEQUENCE [LARGE SCALE GENOMIC DNA]</scope>
    <source>
        <strain evidence="6 7">DSM 20452</strain>
    </source>
</reference>
<feature type="transmembrane region" description="Helical" evidence="5">
    <location>
        <begin position="104"/>
        <end position="125"/>
    </location>
</feature>
<gene>
    <name evidence="6" type="ORF">FC48_GL001672</name>
</gene>
<proteinExistence type="predicted"/>
<keyword evidence="4 5" id="KW-0472">Membrane</keyword>
<dbReference type="PANTHER" id="PTHR37306:SF1">
    <property type="entry name" value="COLICIN V PRODUCTION PROTEIN"/>
    <property type="match status" value="1"/>
</dbReference>
<dbReference type="InterPro" id="IPR003825">
    <property type="entry name" value="Colicin-V_CvpA"/>
</dbReference>
<keyword evidence="3 5" id="KW-1133">Transmembrane helix</keyword>
<evidence type="ECO:0000256" key="4">
    <source>
        <dbReference type="ARBA" id="ARBA00023136"/>
    </source>
</evidence>
<sequence length="172" mass="18760">MILTIGILIVLIAAFRHGTHKGLAAIFIKLVGFVVVAGLGLYFAPSLGQKLSSILATTEVNRIFYQMLAFWVIAIIGGLGLRFITNAVRQTAKKIPIISQADRLLGGLFSVAMMYGVIFFLLLLVDTWPGVQPKPFIAESSVAQFMLKKTPVISQQVLDNWLLEPQGDGNES</sequence>
<organism evidence="6 7">
    <name type="scientific">Ligilactobacillus murinus DSM 20452 = NBRC 14221</name>
    <dbReference type="NCBI Taxonomy" id="1423772"/>
    <lineage>
        <taxon>Bacteria</taxon>
        <taxon>Bacillati</taxon>
        <taxon>Bacillota</taxon>
        <taxon>Bacilli</taxon>
        <taxon>Lactobacillales</taxon>
        <taxon>Lactobacillaceae</taxon>
        <taxon>Ligilactobacillus</taxon>
    </lineage>
</organism>
<dbReference type="Pfam" id="PF02674">
    <property type="entry name" value="Colicin_V"/>
    <property type="match status" value="1"/>
</dbReference>